<evidence type="ECO:0000313" key="5">
    <source>
        <dbReference type="EMBL" id="OAJ45201.1"/>
    </source>
</evidence>
<dbReference type="PANTHER" id="PTHR14221:SF0">
    <property type="entry name" value="WD REPEAT-CONTAINING PROTEIN 44"/>
    <property type="match status" value="1"/>
</dbReference>
<dbReference type="SUPFAM" id="SSF50978">
    <property type="entry name" value="WD40 repeat-like"/>
    <property type="match status" value="1"/>
</dbReference>
<dbReference type="PRINTS" id="PR00320">
    <property type="entry name" value="GPROTEINBRPT"/>
</dbReference>
<dbReference type="InterPro" id="IPR040324">
    <property type="entry name" value="WDR44/Dgr2"/>
</dbReference>
<dbReference type="STRING" id="403673.A0A177X0A5"/>
<evidence type="ECO:0000256" key="4">
    <source>
        <dbReference type="SAM" id="MobiDB-lite"/>
    </source>
</evidence>
<dbReference type="SMART" id="SM00320">
    <property type="entry name" value="WD40"/>
    <property type="match status" value="6"/>
</dbReference>
<dbReference type="Proteomes" id="UP000077115">
    <property type="component" value="Unassembled WGS sequence"/>
</dbReference>
<sequence length="986" mass="107626">MSSNMMREREVSSAMVSAARRIAQDANNIENTTNNNVKNTANHVENITESESDTPAQSNATNTPIADHYRESSPSFENASFPISPRRPLPTPPSRASNPTSHLDATASLQSTPLHPNQNVQPTTTESSTKFAAGQIFIEHHRPHAPPFHYAIAHLSEKKRNRSTSFFKIFKKGENSKGTIESMATDTQQTSLPRASSIRSDMSKESYPEDQASIADDPHLNLKSSIFFPTPSLVMSESSFSSTPTSGLDLLPVHTVVSQPSNTCTKSEQSQIRPKVRGHLKGDSTFAHLMMVQELSITPHDDTTDQSTGYDVCHGLASEGIIKSSSLSKLAQLSLPLSLQSTRHKDKTEKLDILSGTSKLRRTGNSRAFDKDSSAVPVWVLKFSHDGLYLAAGSHDGTVFIWRTASFISDSLNHHNLETDIKLNSFSPNQEFEFAHSTHITPSLAENKLHYAQNILSTDISFQQCEGTLSSLESRKLSSTRKSTDAVSKCTDSFITINSARELASAPNTPRPSCTNQPSKPVFQSLLQTNSGTIQSSTNLANNASPSTYSMDIFEQKAMHVFKGHTQAITAISWSKGGFIVSASMDRTVNLWHINCADSLCVFHHPDIVTSVCFHPHDDRYFLSGALDGRVRLWSIHEKKVKYWNELHRNAISALAFNRDGTTVIVGTVQGDCVFYESEGLKYNTQIQLASTSSLKGSKDVKITGIVALPPQVTDNHQDEKFLVTSTDSHVRILNARDKSLYRKFYGAELKHGHLAAGVSDDGRFIICPSEDKQVIIWDTDPSESNQLQFSGVLGGMKQWQADSSKGTGLERITPSDVPITAAIFAPEALRKLIAKQTHTLNHSLDPSATLLPMQSCSKSASLNNCADQIPNDSTQSSFSTTAAISNDGADIPPNDADGMVVVVSDIHGRVRVYLNRSNLNGVDGSGHASKATLFAPTLTSSAIVADIVAKGIATGRAKSNSLLRSEDSFLHRNLDILKHDSSKLE</sequence>
<evidence type="ECO:0008006" key="7">
    <source>
        <dbReference type="Google" id="ProtNLM"/>
    </source>
</evidence>
<feature type="region of interest" description="Disordered" evidence="4">
    <location>
        <begin position="47"/>
        <end position="103"/>
    </location>
</feature>
<dbReference type="InterPro" id="IPR036322">
    <property type="entry name" value="WD40_repeat_dom_sf"/>
</dbReference>
<reference evidence="5 6" key="1">
    <citation type="submission" date="2006-10" db="EMBL/GenBank/DDBJ databases">
        <title>The Genome Sequence of Batrachochytrium dendrobatidis JEL423.</title>
        <authorList>
            <consortium name="The Broad Institute Genome Sequencing Platform"/>
            <person name="Birren B."/>
            <person name="Lander E."/>
            <person name="Galagan J."/>
            <person name="Cuomo C."/>
            <person name="Devon K."/>
            <person name="Jaffe D."/>
            <person name="Butler J."/>
            <person name="Alvarez P."/>
            <person name="Gnerre S."/>
            <person name="Grabherr M."/>
            <person name="Kleber M."/>
            <person name="Mauceli E."/>
            <person name="Brockman W."/>
            <person name="Young S."/>
            <person name="LaButti K."/>
            <person name="Sykes S."/>
            <person name="DeCaprio D."/>
            <person name="Crawford M."/>
            <person name="Koehrsen M."/>
            <person name="Engels R."/>
            <person name="Montgomery P."/>
            <person name="Pearson M."/>
            <person name="Howarth C."/>
            <person name="Larson L."/>
            <person name="White J."/>
            <person name="O'Leary S."/>
            <person name="Kodira C."/>
            <person name="Zeng Q."/>
            <person name="Yandava C."/>
            <person name="Alvarado L."/>
            <person name="Longcore J."/>
            <person name="James T."/>
        </authorList>
    </citation>
    <scope>NUCLEOTIDE SEQUENCE [LARGE SCALE GENOMIC DNA]</scope>
    <source>
        <strain evidence="5 6">JEL423</strain>
    </source>
</reference>
<evidence type="ECO:0000256" key="2">
    <source>
        <dbReference type="ARBA" id="ARBA00022737"/>
    </source>
</evidence>
<feature type="repeat" description="WD" evidence="3">
    <location>
        <begin position="602"/>
        <end position="636"/>
    </location>
</feature>
<dbReference type="InterPro" id="IPR001680">
    <property type="entry name" value="WD40_rpt"/>
</dbReference>
<organism evidence="5 6">
    <name type="scientific">Batrachochytrium dendrobatidis (strain JEL423)</name>
    <dbReference type="NCBI Taxonomy" id="403673"/>
    <lineage>
        <taxon>Eukaryota</taxon>
        <taxon>Fungi</taxon>
        <taxon>Fungi incertae sedis</taxon>
        <taxon>Chytridiomycota</taxon>
        <taxon>Chytridiomycota incertae sedis</taxon>
        <taxon>Chytridiomycetes</taxon>
        <taxon>Rhizophydiales</taxon>
        <taxon>Rhizophydiales incertae sedis</taxon>
        <taxon>Batrachochytrium</taxon>
    </lineage>
</organism>
<reference evidence="5 6" key="2">
    <citation type="submission" date="2016-05" db="EMBL/GenBank/DDBJ databases">
        <title>Lineage-specific infection strategies underlie the spectrum of fungal disease in amphibians.</title>
        <authorList>
            <person name="Cuomo C.A."/>
            <person name="Farrer R.A."/>
            <person name="James T."/>
            <person name="Longcore J."/>
            <person name="Birren B."/>
        </authorList>
    </citation>
    <scope>NUCLEOTIDE SEQUENCE [LARGE SCALE GENOMIC DNA]</scope>
    <source>
        <strain evidence="5 6">JEL423</strain>
    </source>
</reference>
<dbReference type="InterPro" id="IPR015943">
    <property type="entry name" value="WD40/YVTN_repeat-like_dom_sf"/>
</dbReference>
<feature type="repeat" description="WD" evidence="3">
    <location>
        <begin position="378"/>
        <end position="402"/>
    </location>
</feature>
<evidence type="ECO:0000313" key="6">
    <source>
        <dbReference type="Proteomes" id="UP000077115"/>
    </source>
</evidence>
<feature type="compositionally biased region" description="Polar residues" evidence="4">
    <location>
        <begin position="47"/>
        <end position="64"/>
    </location>
</feature>
<dbReference type="AlphaFoldDB" id="A0A177X0A5"/>
<name>A0A177X0A5_BATDL</name>
<proteinExistence type="predicted"/>
<accession>A0A177X0A5</accession>
<evidence type="ECO:0000256" key="3">
    <source>
        <dbReference type="PROSITE-ProRule" id="PRU00221"/>
    </source>
</evidence>
<gene>
    <name evidence="5" type="ORF">BDEG_28359</name>
</gene>
<dbReference type="EMBL" id="DS022315">
    <property type="protein sequence ID" value="OAJ45201.1"/>
    <property type="molecule type" value="Genomic_DNA"/>
</dbReference>
<dbReference type="InterPro" id="IPR020472">
    <property type="entry name" value="WD40_PAC1"/>
</dbReference>
<dbReference type="PANTHER" id="PTHR14221">
    <property type="entry name" value="WD REPEAT DOMAIN 44"/>
    <property type="match status" value="1"/>
</dbReference>
<dbReference type="Pfam" id="PF00400">
    <property type="entry name" value="WD40"/>
    <property type="match status" value="4"/>
</dbReference>
<evidence type="ECO:0000256" key="1">
    <source>
        <dbReference type="ARBA" id="ARBA00022574"/>
    </source>
</evidence>
<dbReference type="PROSITE" id="PS50294">
    <property type="entry name" value="WD_REPEATS_REGION"/>
    <property type="match status" value="2"/>
</dbReference>
<dbReference type="eggNOG" id="KOG0283">
    <property type="taxonomic scope" value="Eukaryota"/>
</dbReference>
<dbReference type="Gene3D" id="2.130.10.10">
    <property type="entry name" value="YVTN repeat-like/Quinoprotein amine dehydrogenase"/>
    <property type="match status" value="2"/>
</dbReference>
<feature type="repeat" description="WD" evidence="3">
    <location>
        <begin position="562"/>
        <end position="595"/>
    </location>
</feature>
<keyword evidence="2" id="KW-0677">Repeat</keyword>
<dbReference type="VEuPathDB" id="FungiDB:BDEG_28359"/>
<keyword evidence="1 3" id="KW-0853">WD repeat</keyword>
<dbReference type="PROSITE" id="PS50082">
    <property type="entry name" value="WD_REPEATS_2"/>
    <property type="match status" value="3"/>
</dbReference>
<protein>
    <recommendedName>
        <fullName evidence="7">Anaphase-promoting complex subunit 4 WD40 domain-containing protein</fullName>
    </recommendedName>
</protein>
<dbReference type="OrthoDB" id="1932312at2759"/>